<proteinExistence type="predicted"/>
<dbReference type="InterPro" id="IPR013762">
    <property type="entry name" value="Integrase-like_cat_sf"/>
</dbReference>
<evidence type="ECO:0000313" key="5">
    <source>
        <dbReference type="Proteomes" id="UP000664480"/>
    </source>
</evidence>
<feature type="domain" description="Tyr recombinase" evidence="3">
    <location>
        <begin position="204"/>
        <end position="390"/>
    </location>
</feature>
<dbReference type="InterPro" id="IPR011010">
    <property type="entry name" value="DNA_brk_join_enz"/>
</dbReference>
<organism evidence="4 5">
    <name type="scientific">Algoriphagus pacificus</name>
    <dbReference type="NCBI Taxonomy" id="2811234"/>
    <lineage>
        <taxon>Bacteria</taxon>
        <taxon>Pseudomonadati</taxon>
        <taxon>Bacteroidota</taxon>
        <taxon>Cytophagia</taxon>
        <taxon>Cytophagales</taxon>
        <taxon>Cyclobacteriaceae</taxon>
        <taxon>Algoriphagus</taxon>
    </lineage>
</organism>
<dbReference type="PROSITE" id="PS51898">
    <property type="entry name" value="TYR_RECOMBINASE"/>
    <property type="match status" value="1"/>
</dbReference>
<dbReference type="SUPFAM" id="SSF56349">
    <property type="entry name" value="DNA breaking-rejoining enzymes"/>
    <property type="match status" value="1"/>
</dbReference>
<keyword evidence="1" id="KW-0238">DNA-binding</keyword>
<reference evidence="4 5" key="1">
    <citation type="submission" date="2021-03" db="EMBL/GenBank/DDBJ databases">
        <title>novel species isolated from a fishpond in China.</title>
        <authorList>
            <person name="Lu H."/>
            <person name="Cai Z."/>
        </authorList>
    </citation>
    <scope>NUCLEOTIDE SEQUENCE [LARGE SCALE GENOMIC DNA]</scope>
    <source>
        <strain evidence="4 5">YJ13C</strain>
    </source>
</reference>
<evidence type="ECO:0000256" key="1">
    <source>
        <dbReference type="ARBA" id="ARBA00023125"/>
    </source>
</evidence>
<dbReference type="Gene3D" id="1.10.443.10">
    <property type="entry name" value="Intergrase catalytic core"/>
    <property type="match status" value="1"/>
</dbReference>
<evidence type="ECO:0000256" key="2">
    <source>
        <dbReference type="ARBA" id="ARBA00023172"/>
    </source>
</evidence>
<dbReference type="Gene3D" id="1.10.150.130">
    <property type="match status" value="1"/>
</dbReference>
<evidence type="ECO:0000313" key="4">
    <source>
        <dbReference type="EMBL" id="MBN7816803.1"/>
    </source>
</evidence>
<comment type="caution">
    <text evidence="4">The sequence shown here is derived from an EMBL/GenBank/DDBJ whole genome shotgun (WGS) entry which is preliminary data.</text>
</comment>
<accession>A0ABS3CI81</accession>
<keyword evidence="2" id="KW-0233">DNA recombination</keyword>
<sequence length="400" mass="46834">MATLLITLNSRKRKDTTQAVVIRIRHLNRYFDIPTGIYLSKDKFDANKGVLGDIELQLQLEEIKAKYSKRLRQFQFDNIGRTYSLEDIKFSILQKQPNELTVREFWEDNIDLLLKSNRGGSAKTYKNTLSVFSKIINLDCNFRSIGIKQLQTVEKELRLRGNNYNSIGVYMRTFRAVCNRAINYNLADLEWYPFRRYKIKSEKTVPRVISLEEMRNYFDADIQQNSPLYKAWNVGKLIFMLRGINLRDLVFLTEKNIKGDRIIYKRGKTGKMYSIGLHPEMTRILDLFKNDRSTLLGMVLDEYIGNESKSIHYRAQITKRLNYKLTKIGEMIGTNEKLTTYVFRYSYANIAKKLGYSKDLIAEALGHEYGNSVTGIYLELFDQEVLDKMNDEIIREVLCV</sequence>
<dbReference type="Pfam" id="PF13102">
    <property type="entry name" value="Phage_int_SAM_5"/>
    <property type="match status" value="1"/>
</dbReference>
<dbReference type="InterPro" id="IPR025269">
    <property type="entry name" value="SAM-like_dom"/>
</dbReference>
<gene>
    <name evidence="4" type="ORF">J0A69_15245</name>
</gene>
<name>A0ABS3CI81_9BACT</name>
<dbReference type="RefSeq" id="WP_206587467.1">
    <property type="nucleotide sequence ID" value="NZ_JAFKCU010000003.1"/>
</dbReference>
<protein>
    <submittedName>
        <fullName evidence="4">Phage integrase SAM-like domain-containing protein</fullName>
    </submittedName>
</protein>
<dbReference type="InterPro" id="IPR002104">
    <property type="entry name" value="Integrase_catalytic"/>
</dbReference>
<evidence type="ECO:0000259" key="3">
    <source>
        <dbReference type="PROSITE" id="PS51898"/>
    </source>
</evidence>
<dbReference type="Proteomes" id="UP000664480">
    <property type="component" value="Unassembled WGS sequence"/>
</dbReference>
<dbReference type="InterPro" id="IPR010998">
    <property type="entry name" value="Integrase_recombinase_N"/>
</dbReference>
<keyword evidence="5" id="KW-1185">Reference proteome</keyword>
<dbReference type="EMBL" id="JAFKCU010000003">
    <property type="protein sequence ID" value="MBN7816803.1"/>
    <property type="molecule type" value="Genomic_DNA"/>
</dbReference>